<feature type="transmembrane region" description="Helical" evidence="8">
    <location>
        <begin position="110"/>
        <end position="131"/>
    </location>
</feature>
<feature type="transmembrane region" description="Helical" evidence="8">
    <location>
        <begin position="440"/>
        <end position="460"/>
    </location>
</feature>
<evidence type="ECO:0000256" key="5">
    <source>
        <dbReference type="ARBA" id="ARBA00022989"/>
    </source>
</evidence>
<feature type="transmembrane region" description="Helical" evidence="8">
    <location>
        <begin position="357"/>
        <end position="381"/>
    </location>
</feature>
<dbReference type="PANTHER" id="PTHR31806:SF1">
    <property type="entry name" value="PURINE-CYTOSINE PERMEASE FCY2-RELATED"/>
    <property type="match status" value="1"/>
</dbReference>
<feature type="transmembrane region" description="Helical" evidence="8">
    <location>
        <begin position="402"/>
        <end position="420"/>
    </location>
</feature>
<proteinExistence type="inferred from homology"/>
<feature type="transmembrane region" description="Helical" evidence="8">
    <location>
        <begin position="245"/>
        <end position="274"/>
    </location>
</feature>
<sequence length="470" mass="50332">MTTLGDDIEVREGTYGDKVIAVEPGGAEFIPLKERHGRPLNLFWTWTSPNMEFATVFVGFIGVVFFGLSFWETFLAIVLGTALGSVTLGILGTAGPQYGVPQMVLSRLGFGYWGNVLPAGINALVAGIGWFAVNSVSGALALSALTHMPEVLALLIVVGLQLAVAFLGHNLIHVFERYAFPVLVVIFLIASVWTFGKANPGAVHKTIPGAFLIEVGATFGYAVGWNPYASDYTRYLKPETSKPAIALWSFLGVFLSCVLLETVGAAAGTLPAVASNANPTAGWTGIFPTWLGDLTLIAIVIGGIAANALNIYSGAISFTAIGFKLPLAARRAIVALGFGAIGFFVAWSGLSDAGAKYTNFLLIIAYWIAPWLAVMFCDMFLRRRQDPARIEHLLFNRKFTNWAGPVSMAVGVVVSIWLFANQPPRYVGTVPTHNGNFGDLTFEVGFVLTAVIYLAWRLIADRRASAAVAS</sequence>
<evidence type="ECO:0000256" key="3">
    <source>
        <dbReference type="ARBA" id="ARBA00022448"/>
    </source>
</evidence>
<feature type="transmembrane region" description="Helical" evidence="8">
    <location>
        <begin position="151"/>
        <end position="171"/>
    </location>
</feature>
<evidence type="ECO:0000313" key="10">
    <source>
        <dbReference type="Proteomes" id="UP000460272"/>
    </source>
</evidence>
<comment type="similarity">
    <text evidence="2 7">Belongs to the purine-cytosine permease (2.A.39) family.</text>
</comment>
<protein>
    <submittedName>
        <fullName evidence="9">Cytosine permease</fullName>
    </submittedName>
</protein>
<organism evidence="9 10">
    <name type="scientific">Trebonia kvetii</name>
    <dbReference type="NCBI Taxonomy" id="2480626"/>
    <lineage>
        <taxon>Bacteria</taxon>
        <taxon>Bacillati</taxon>
        <taxon>Actinomycetota</taxon>
        <taxon>Actinomycetes</taxon>
        <taxon>Streptosporangiales</taxon>
        <taxon>Treboniaceae</taxon>
        <taxon>Trebonia</taxon>
    </lineage>
</organism>
<dbReference type="GO" id="GO:0005886">
    <property type="term" value="C:plasma membrane"/>
    <property type="evidence" value="ECO:0007669"/>
    <property type="project" value="TreeGrafter"/>
</dbReference>
<evidence type="ECO:0000256" key="4">
    <source>
        <dbReference type="ARBA" id="ARBA00022692"/>
    </source>
</evidence>
<gene>
    <name evidence="9" type="ORF">EAS64_07830</name>
</gene>
<keyword evidence="5 8" id="KW-1133">Transmembrane helix</keyword>
<dbReference type="AlphaFoldDB" id="A0A6P2C9J2"/>
<evidence type="ECO:0000256" key="1">
    <source>
        <dbReference type="ARBA" id="ARBA00004141"/>
    </source>
</evidence>
<evidence type="ECO:0000256" key="7">
    <source>
        <dbReference type="PIRNR" id="PIRNR002744"/>
    </source>
</evidence>
<dbReference type="OrthoDB" id="9809167at2"/>
<keyword evidence="6 7" id="KW-0472">Membrane</keyword>
<accession>A0A6P2C9J2</accession>
<feature type="transmembrane region" description="Helical" evidence="8">
    <location>
        <begin position="294"/>
        <end position="321"/>
    </location>
</feature>
<dbReference type="Gene3D" id="1.10.4160.10">
    <property type="entry name" value="Hydantoin permease"/>
    <property type="match status" value="1"/>
</dbReference>
<dbReference type="EMBL" id="RPFW01000001">
    <property type="protein sequence ID" value="TVZ07195.1"/>
    <property type="molecule type" value="Genomic_DNA"/>
</dbReference>
<dbReference type="RefSeq" id="WP_145851950.1">
    <property type="nucleotide sequence ID" value="NZ_RPFW01000001.1"/>
</dbReference>
<dbReference type="InterPro" id="IPR026030">
    <property type="entry name" value="Pur-cyt_permease_Fcy2/21/22"/>
</dbReference>
<reference evidence="9 10" key="1">
    <citation type="submission" date="2018-11" db="EMBL/GenBank/DDBJ databases">
        <title>Trebonia kvetii gen.nov., sp.nov., a novel acidophilic actinobacterium, and proposal of the new actinobacterial family Treboniaceae fam. nov.</title>
        <authorList>
            <person name="Rapoport D."/>
            <person name="Sagova-Mareckova M."/>
            <person name="Sedlacek I."/>
            <person name="Provaznik J."/>
            <person name="Kralova S."/>
            <person name="Pavlinic D."/>
            <person name="Benes V."/>
            <person name="Kopecky J."/>
        </authorList>
    </citation>
    <scope>NUCLEOTIDE SEQUENCE [LARGE SCALE GENOMIC DNA]</scope>
    <source>
        <strain evidence="9 10">15Tr583</strain>
    </source>
</reference>
<keyword evidence="4 8" id="KW-0812">Transmembrane</keyword>
<feature type="transmembrane region" description="Helical" evidence="8">
    <location>
        <begin position="333"/>
        <end position="351"/>
    </location>
</feature>
<feature type="transmembrane region" description="Helical" evidence="8">
    <location>
        <begin position="207"/>
        <end position="224"/>
    </location>
</feature>
<dbReference type="InterPro" id="IPR001248">
    <property type="entry name" value="Pur-cyt_permease"/>
</dbReference>
<feature type="transmembrane region" description="Helical" evidence="8">
    <location>
        <begin position="178"/>
        <end position="195"/>
    </location>
</feature>
<dbReference type="PANTHER" id="PTHR31806">
    <property type="entry name" value="PURINE-CYTOSINE PERMEASE FCY2-RELATED"/>
    <property type="match status" value="1"/>
</dbReference>
<keyword evidence="3 7" id="KW-0813">Transport</keyword>
<name>A0A6P2C9J2_9ACTN</name>
<dbReference type="Pfam" id="PF02133">
    <property type="entry name" value="Transp_cyt_pur"/>
    <property type="match status" value="1"/>
</dbReference>
<evidence type="ECO:0000256" key="8">
    <source>
        <dbReference type="SAM" id="Phobius"/>
    </source>
</evidence>
<keyword evidence="10" id="KW-1185">Reference proteome</keyword>
<dbReference type="GO" id="GO:0022857">
    <property type="term" value="F:transmembrane transporter activity"/>
    <property type="evidence" value="ECO:0007669"/>
    <property type="project" value="InterPro"/>
</dbReference>
<comment type="subcellular location">
    <subcellularLocation>
        <location evidence="1">Membrane</location>
        <topology evidence="1">Multi-pass membrane protein</topology>
    </subcellularLocation>
</comment>
<feature type="transmembrane region" description="Helical" evidence="8">
    <location>
        <begin position="77"/>
        <end position="98"/>
    </location>
</feature>
<feature type="transmembrane region" description="Helical" evidence="8">
    <location>
        <begin position="53"/>
        <end position="71"/>
    </location>
</feature>
<evidence type="ECO:0000313" key="9">
    <source>
        <dbReference type="EMBL" id="TVZ07195.1"/>
    </source>
</evidence>
<dbReference type="Proteomes" id="UP000460272">
    <property type="component" value="Unassembled WGS sequence"/>
</dbReference>
<comment type="caution">
    <text evidence="9">The sequence shown here is derived from an EMBL/GenBank/DDBJ whole genome shotgun (WGS) entry which is preliminary data.</text>
</comment>
<evidence type="ECO:0000256" key="2">
    <source>
        <dbReference type="ARBA" id="ARBA00008974"/>
    </source>
</evidence>
<evidence type="ECO:0000256" key="6">
    <source>
        <dbReference type="ARBA" id="ARBA00023136"/>
    </source>
</evidence>
<dbReference type="PIRSF" id="PIRSF002744">
    <property type="entry name" value="Pur-cyt_permease"/>
    <property type="match status" value="1"/>
</dbReference>